<dbReference type="EMBL" id="JAWJWE010000038">
    <property type="protein sequence ID" value="KAK6623764.1"/>
    <property type="molecule type" value="Genomic_DNA"/>
</dbReference>
<proteinExistence type="predicted"/>
<protein>
    <submittedName>
        <fullName evidence="1">Uncharacterized protein</fullName>
    </submittedName>
</protein>
<sequence>YVHIGRNQRCDGPNVVTEIHMERFAETFRRVTSGEFVRRPPEPTSVAQGPILFEPTLITQ</sequence>
<feature type="non-terminal residue" evidence="1">
    <location>
        <position position="1"/>
    </location>
</feature>
<name>A0AAN8RUJ1_POLSC</name>
<accession>A0AAN8RUJ1</accession>
<evidence type="ECO:0000313" key="1">
    <source>
        <dbReference type="EMBL" id="KAK6623764.1"/>
    </source>
</evidence>
<gene>
    <name evidence="1" type="ORF">RUM43_009617</name>
</gene>
<organism evidence="1 2">
    <name type="scientific">Polyplax serrata</name>
    <name type="common">Common mouse louse</name>
    <dbReference type="NCBI Taxonomy" id="468196"/>
    <lineage>
        <taxon>Eukaryota</taxon>
        <taxon>Metazoa</taxon>
        <taxon>Ecdysozoa</taxon>
        <taxon>Arthropoda</taxon>
        <taxon>Hexapoda</taxon>
        <taxon>Insecta</taxon>
        <taxon>Pterygota</taxon>
        <taxon>Neoptera</taxon>
        <taxon>Paraneoptera</taxon>
        <taxon>Psocodea</taxon>
        <taxon>Troctomorpha</taxon>
        <taxon>Phthiraptera</taxon>
        <taxon>Anoplura</taxon>
        <taxon>Polyplacidae</taxon>
        <taxon>Polyplax</taxon>
    </lineage>
</organism>
<comment type="caution">
    <text evidence="1">The sequence shown here is derived from an EMBL/GenBank/DDBJ whole genome shotgun (WGS) entry which is preliminary data.</text>
</comment>
<reference evidence="1 2" key="1">
    <citation type="submission" date="2023-10" db="EMBL/GenBank/DDBJ databases">
        <title>Genomes of two closely related lineages of the louse Polyplax serrata with different host specificities.</title>
        <authorList>
            <person name="Martinu J."/>
            <person name="Tarabai H."/>
            <person name="Stefka J."/>
            <person name="Hypsa V."/>
        </authorList>
    </citation>
    <scope>NUCLEOTIDE SEQUENCE [LARGE SCALE GENOMIC DNA]</scope>
    <source>
        <strain evidence="1">HR10_N</strain>
    </source>
</reference>
<dbReference type="Proteomes" id="UP001372834">
    <property type="component" value="Unassembled WGS sequence"/>
</dbReference>
<evidence type="ECO:0000313" key="2">
    <source>
        <dbReference type="Proteomes" id="UP001372834"/>
    </source>
</evidence>
<dbReference type="AlphaFoldDB" id="A0AAN8RUJ1"/>